<dbReference type="SUPFAM" id="SSF51905">
    <property type="entry name" value="FAD/NAD(P)-binding domain"/>
    <property type="match status" value="2"/>
</dbReference>
<dbReference type="Gene3D" id="3.50.50.60">
    <property type="entry name" value="FAD/NAD(P)-binding domain"/>
    <property type="match status" value="2"/>
</dbReference>
<dbReference type="InterPro" id="IPR015904">
    <property type="entry name" value="Sulphide_quinone_reductase"/>
</dbReference>
<organism evidence="2 3">
    <name type="scientific">Dactylonectria macrodidyma</name>
    <dbReference type="NCBI Taxonomy" id="307937"/>
    <lineage>
        <taxon>Eukaryota</taxon>
        <taxon>Fungi</taxon>
        <taxon>Dikarya</taxon>
        <taxon>Ascomycota</taxon>
        <taxon>Pezizomycotina</taxon>
        <taxon>Sordariomycetes</taxon>
        <taxon>Hypocreomycetidae</taxon>
        <taxon>Hypocreales</taxon>
        <taxon>Nectriaceae</taxon>
        <taxon>Dactylonectria</taxon>
    </lineage>
</organism>
<keyword evidence="3" id="KW-1185">Reference proteome</keyword>
<dbReference type="Pfam" id="PF07992">
    <property type="entry name" value="Pyr_redox_2"/>
    <property type="match status" value="1"/>
</dbReference>
<dbReference type="EMBL" id="JAGMUV010000014">
    <property type="protein sequence ID" value="KAH7133950.1"/>
    <property type="molecule type" value="Genomic_DNA"/>
</dbReference>
<name>A0A9P9E8S2_9HYPO</name>
<gene>
    <name evidence="2" type="ORF">EDB81DRAFT_802854</name>
</gene>
<dbReference type="OrthoDB" id="5376590at2759"/>
<feature type="domain" description="FAD/NAD(P)-binding" evidence="1">
    <location>
        <begin position="43"/>
        <end position="164"/>
    </location>
</feature>
<dbReference type="GO" id="GO:0071949">
    <property type="term" value="F:FAD binding"/>
    <property type="evidence" value="ECO:0007669"/>
    <property type="project" value="TreeGrafter"/>
</dbReference>
<sequence length="455" mass="49778">MYASRVTLAARSAGRLAISTRAFPVIRTFASVPPVAVSPKNHKVVVIGGGTAGLAISHQLLRSGKFAPDDIAVVDPAQWHDYQPGFTLAAAGLKDKKSLRKPMDSLIDSKLKFYNDSVDTFSPSNNFITLGNGQKVSYDHLVVAPGINIDYGSIKGLPEALANSDSAVSTIYGYDTCDKVFQNVKRFRKGNALFTQPTGIVKCAGAPQKTMWLALDYWQKAGVYDPNPSKSDIAITFATGIPTMFGVPKYSATLENLRKQRGVEGLFQHDLISIDGNTATFSRGEGQGNITREFDFLHVVPKMGPHAFIKNSALANEAGLVDVDAFTTRHNTYQNVWSAGDASALPTSKTMAAITSQAPVLVRNLLRSLDGKEPEPAYDGYTSCPLVTEYGKVLLAEFKYGGEPKETFSGWLGINQAIPRRSFYYLKKDFFPWIYQFMLKGTWAGPKIWVRPHDA</sequence>
<dbReference type="GO" id="GO:0070224">
    <property type="term" value="F:sulfide:quinone oxidoreductase activity"/>
    <property type="evidence" value="ECO:0007669"/>
    <property type="project" value="TreeGrafter"/>
</dbReference>
<dbReference type="FunFam" id="3.50.50.60:FF:000203">
    <property type="entry name" value="Related to sulfide:quinone oxidoreductase, mitochondrial"/>
    <property type="match status" value="1"/>
</dbReference>
<dbReference type="GO" id="GO:0005739">
    <property type="term" value="C:mitochondrion"/>
    <property type="evidence" value="ECO:0007669"/>
    <property type="project" value="TreeGrafter"/>
</dbReference>
<accession>A0A9P9E8S2</accession>
<evidence type="ECO:0000313" key="2">
    <source>
        <dbReference type="EMBL" id="KAH7133950.1"/>
    </source>
</evidence>
<dbReference type="InterPro" id="IPR023753">
    <property type="entry name" value="FAD/NAD-binding_dom"/>
</dbReference>
<dbReference type="AlphaFoldDB" id="A0A9P9E8S2"/>
<dbReference type="PANTHER" id="PTHR10632:SF2">
    <property type="entry name" value="SULFIDE:QUINONE OXIDOREDUCTASE, MITOCHONDRIAL"/>
    <property type="match status" value="1"/>
</dbReference>
<proteinExistence type="predicted"/>
<dbReference type="Proteomes" id="UP000738349">
    <property type="component" value="Unassembled WGS sequence"/>
</dbReference>
<evidence type="ECO:0000313" key="3">
    <source>
        <dbReference type="Proteomes" id="UP000738349"/>
    </source>
</evidence>
<dbReference type="GO" id="GO:0070221">
    <property type="term" value="P:sulfide oxidation, using sulfide:quinone oxidoreductase"/>
    <property type="evidence" value="ECO:0007669"/>
    <property type="project" value="TreeGrafter"/>
</dbReference>
<comment type="caution">
    <text evidence="2">The sequence shown here is derived from an EMBL/GenBank/DDBJ whole genome shotgun (WGS) entry which is preliminary data.</text>
</comment>
<dbReference type="PANTHER" id="PTHR10632">
    <property type="entry name" value="SULFIDE:QUINONE OXIDOREDUCTASE"/>
    <property type="match status" value="1"/>
</dbReference>
<dbReference type="InterPro" id="IPR036188">
    <property type="entry name" value="FAD/NAD-bd_sf"/>
</dbReference>
<evidence type="ECO:0000259" key="1">
    <source>
        <dbReference type="Pfam" id="PF07992"/>
    </source>
</evidence>
<protein>
    <recommendedName>
        <fullName evidence="1">FAD/NAD(P)-binding domain-containing protein</fullName>
    </recommendedName>
</protein>
<reference evidence="2" key="1">
    <citation type="journal article" date="2021" name="Nat. Commun.">
        <title>Genetic determinants of endophytism in the Arabidopsis root mycobiome.</title>
        <authorList>
            <person name="Mesny F."/>
            <person name="Miyauchi S."/>
            <person name="Thiergart T."/>
            <person name="Pickel B."/>
            <person name="Atanasova L."/>
            <person name="Karlsson M."/>
            <person name="Huettel B."/>
            <person name="Barry K.W."/>
            <person name="Haridas S."/>
            <person name="Chen C."/>
            <person name="Bauer D."/>
            <person name="Andreopoulos W."/>
            <person name="Pangilinan J."/>
            <person name="LaButti K."/>
            <person name="Riley R."/>
            <person name="Lipzen A."/>
            <person name="Clum A."/>
            <person name="Drula E."/>
            <person name="Henrissat B."/>
            <person name="Kohler A."/>
            <person name="Grigoriev I.V."/>
            <person name="Martin F.M."/>
            <person name="Hacquard S."/>
        </authorList>
    </citation>
    <scope>NUCLEOTIDE SEQUENCE</scope>
    <source>
        <strain evidence="2">MPI-CAGE-AT-0147</strain>
    </source>
</reference>